<dbReference type="PROSITE" id="PS00109">
    <property type="entry name" value="PROTEIN_KINASE_TYR"/>
    <property type="match status" value="1"/>
</dbReference>
<dbReference type="EMBL" id="WTPW01000190">
    <property type="protein sequence ID" value="KAF0537275.1"/>
    <property type="molecule type" value="Genomic_DNA"/>
</dbReference>
<evidence type="ECO:0000313" key="4">
    <source>
        <dbReference type="Proteomes" id="UP000439903"/>
    </source>
</evidence>
<dbReference type="Gene3D" id="1.10.510.10">
    <property type="entry name" value="Transferase(Phosphotransferase) domain 1"/>
    <property type="match status" value="1"/>
</dbReference>
<dbReference type="PANTHER" id="PTHR44329">
    <property type="entry name" value="SERINE/THREONINE-PROTEIN KINASE TNNI3K-RELATED"/>
    <property type="match status" value="1"/>
</dbReference>
<dbReference type="InterPro" id="IPR036537">
    <property type="entry name" value="Adaptor_Cbl_N_dom_sf"/>
</dbReference>
<feature type="domain" description="Protein kinase" evidence="2">
    <location>
        <begin position="299"/>
        <end position="633"/>
    </location>
</feature>
<evidence type="ECO:0000313" key="3">
    <source>
        <dbReference type="EMBL" id="KAF0537275.1"/>
    </source>
</evidence>
<dbReference type="Pfam" id="PF07714">
    <property type="entry name" value="PK_Tyr_Ser-Thr"/>
    <property type="match status" value="1"/>
</dbReference>
<name>A0A8H4AVQ0_GIGMA</name>
<proteinExistence type="predicted"/>
<dbReference type="InterPro" id="IPR008266">
    <property type="entry name" value="Tyr_kinase_AS"/>
</dbReference>
<dbReference type="Pfam" id="PF08238">
    <property type="entry name" value="Sel1"/>
    <property type="match status" value="2"/>
</dbReference>
<dbReference type="GO" id="GO:0005524">
    <property type="term" value="F:ATP binding"/>
    <property type="evidence" value="ECO:0007669"/>
    <property type="project" value="InterPro"/>
</dbReference>
<accession>A0A8H4AVQ0</accession>
<keyword evidence="3" id="KW-0418">Kinase</keyword>
<dbReference type="InterPro" id="IPR006597">
    <property type="entry name" value="Sel1-like"/>
</dbReference>
<evidence type="ECO:0000259" key="2">
    <source>
        <dbReference type="PROSITE" id="PS50011"/>
    </source>
</evidence>
<dbReference type="AlphaFoldDB" id="A0A8H4AVQ0"/>
<protein>
    <submittedName>
        <fullName evidence="3">Kinase-like protein</fullName>
    </submittedName>
</protein>
<dbReference type="InterPro" id="IPR011990">
    <property type="entry name" value="TPR-like_helical_dom_sf"/>
</dbReference>
<sequence length="845" mass="98227">MSGKEFFDAAADILTVYSPVIGAVNVLVDEICKISENAVCFKEICRIMADRVKAAEYSIDKIIRNIERKKEDFLDKSYYLTFERFKNNLTQIKEFCKNVSKLKAEQRFLHATDVKKKFEQLRDDLDRCIVDLNFAFDVSNAIDRAEESQRVDTSLNEVKELLKRLYKLDEVIDQVDDKHDDGFKQVCDKTDVVAQRKEFFDAADDILTAYIPVIDAAKSYVEEIYQIYENAECNKELCAVMVGRVKSAEFSINKIVKNIEKKGEFNNKSYYLAFERLKNHLSRIKEYCKTVSRLKGYKRFLLATDVKNKFGQLRDDFDRCMTDLNFAVDVSNAIDKEEETQRVDESLKEIKELLKRHHNLDEATKKIDTSELDDPKKPIIRGKVFKKMYKSLIEVACKPIDGQNKNEMAILGKLGLSPQILKFHGHSTVNNSPVMILEWAELGNLKDLYEKHDIPWTRKIQIAKDILLGLLFLRTENVFHHDVRCENVFVLKDLSVKLGNFGFAREVDSNSRNLSSLFTYIVRWMAPELIKKYISQSHDEYKRIYTFNCEMFSFGMLLWELCYEMLPYAEWNTKQISDHVLSGKREKILKGKFANPDDKEIQLEFIKIIQDAWCHQSELRITIPALRQRLEELANKFPIHLDEPPLLAEGELDLDGLKSGVLEIIDIPEIEEEVPKDIEESTVISLKDGIDMHIKKEYKSAWEFFKQNAELNNPVAKFWVGHYLFYGLHGEKDPIQARKYFKEAADENNHAELQCRYSILLNNDLAKETDEAAKKQLREEIIRYFELAANNPENRNVNAMYYLGDIYVAGKLKVKKDEERGLNYLRLAANGNNERAIALLKMLGK</sequence>
<dbReference type="CDD" id="cd21037">
    <property type="entry name" value="MLKL_NTD"/>
    <property type="match status" value="2"/>
</dbReference>
<dbReference type="SUPFAM" id="SSF56112">
    <property type="entry name" value="Protein kinase-like (PK-like)"/>
    <property type="match status" value="1"/>
</dbReference>
<dbReference type="InterPro" id="IPR011009">
    <property type="entry name" value="Kinase-like_dom_sf"/>
</dbReference>
<keyword evidence="3" id="KW-0808">Transferase</keyword>
<dbReference type="OrthoDB" id="2314769at2759"/>
<dbReference type="GO" id="GO:0007166">
    <property type="term" value="P:cell surface receptor signaling pathway"/>
    <property type="evidence" value="ECO:0007669"/>
    <property type="project" value="InterPro"/>
</dbReference>
<organism evidence="3 4">
    <name type="scientific">Gigaspora margarita</name>
    <dbReference type="NCBI Taxonomy" id="4874"/>
    <lineage>
        <taxon>Eukaryota</taxon>
        <taxon>Fungi</taxon>
        <taxon>Fungi incertae sedis</taxon>
        <taxon>Mucoromycota</taxon>
        <taxon>Glomeromycotina</taxon>
        <taxon>Glomeromycetes</taxon>
        <taxon>Diversisporales</taxon>
        <taxon>Gigasporaceae</taxon>
        <taxon>Gigaspora</taxon>
    </lineage>
</organism>
<dbReference type="PROSITE" id="PS50011">
    <property type="entry name" value="PROTEIN_KINASE_DOM"/>
    <property type="match status" value="1"/>
</dbReference>
<dbReference type="InterPro" id="IPR001245">
    <property type="entry name" value="Ser-Thr/Tyr_kinase_cat_dom"/>
</dbReference>
<keyword evidence="4" id="KW-1185">Reference proteome</keyword>
<dbReference type="SMART" id="SM00671">
    <property type="entry name" value="SEL1"/>
    <property type="match status" value="2"/>
</dbReference>
<dbReference type="SUPFAM" id="SSF81901">
    <property type="entry name" value="HCP-like"/>
    <property type="match status" value="1"/>
</dbReference>
<dbReference type="GO" id="GO:0004674">
    <property type="term" value="F:protein serine/threonine kinase activity"/>
    <property type="evidence" value="ECO:0007669"/>
    <property type="project" value="TreeGrafter"/>
</dbReference>
<gene>
    <name evidence="3" type="ORF">F8M41_008442</name>
</gene>
<evidence type="ECO:0000256" key="1">
    <source>
        <dbReference type="SAM" id="Coils"/>
    </source>
</evidence>
<dbReference type="Gene3D" id="1.20.930.20">
    <property type="entry name" value="Adaptor protein Cbl, N-terminal domain"/>
    <property type="match status" value="2"/>
</dbReference>
<reference evidence="3 4" key="1">
    <citation type="journal article" date="2019" name="Environ. Microbiol.">
        <title>At the nexus of three kingdoms: the genome of the mycorrhizal fungus Gigaspora margarita provides insights into plant, endobacterial and fungal interactions.</title>
        <authorList>
            <person name="Venice F."/>
            <person name="Ghignone S."/>
            <person name="Salvioli di Fossalunga A."/>
            <person name="Amselem J."/>
            <person name="Novero M."/>
            <person name="Xianan X."/>
            <person name="Sedzielewska Toro K."/>
            <person name="Morin E."/>
            <person name="Lipzen A."/>
            <person name="Grigoriev I.V."/>
            <person name="Henrissat B."/>
            <person name="Martin F.M."/>
            <person name="Bonfante P."/>
        </authorList>
    </citation>
    <scope>NUCLEOTIDE SEQUENCE [LARGE SCALE GENOMIC DNA]</scope>
    <source>
        <strain evidence="3 4">BEG34</strain>
    </source>
</reference>
<feature type="coiled-coil region" evidence="1">
    <location>
        <begin position="336"/>
        <end position="363"/>
    </location>
</feature>
<dbReference type="Gene3D" id="1.25.40.10">
    <property type="entry name" value="Tetratricopeptide repeat domain"/>
    <property type="match status" value="1"/>
</dbReference>
<comment type="caution">
    <text evidence="3">The sequence shown here is derived from an EMBL/GenBank/DDBJ whole genome shotgun (WGS) entry which is preliminary data.</text>
</comment>
<dbReference type="Proteomes" id="UP000439903">
    <property type="component" value="Unassembled WGS sequence"/>
</dbReference>
<keyword evidence="1" id="KW-0175">Coiled coil</keyword>
<dbReference type="InterPro" id="IPR059179">
    <property type="entry name" value="MLKL-like_MCAfunc"/>
</dbReference>
<dbReference type="InterPro" id="IPR000719">
    <property type="entry name" value="Prot_kinase_dom"/>
</dbReference>
<dbReference type="InterPro" id="IPR051681">
    <property type="entry name" value="Ser/Thr_Kinases-Pseudokinases"/>
</dbReference>